<reference evidence="2" key="1">
    <citation type="submission" date="2020-10" db="EMBL/GenBank/DDBJ databases">
        <authorList>
            <person name="Gilroy R."/>
        </authorList>
    </citation>
    <scope>NUCLEOTIDE SEQUENCE</scope>
    <source>
        <strain evidence="2">17073</strain>
    </source>
</reference>
<dbReference type="EMBL" id="DVMS01000147">
    <property type="protein sequence ID" value="HIU39040.1"/>
    <property type="molecule type" value="Genomic_DNA"/>
</dbReference>
<sequence>MKHLKFYLVALVAILAFPSWGQSRGHYLHIAVTAPAGESLEGQGFVLEQVISDDNRMSYPSGETVLDAEGKCTVDVFEGNHSIRIERAGFVTYEKTFAVTADMTLNIALQEAVSDPFSLKTEVKHDIMTGGNNVTLSWNREDPAFFDDFEGYEAFAIEFGDWTGIDDDNAQTALLGGTYQNQGKFQYAQIINPLTGVTPPWYYEYPVLRAYSGNQYVGFIRTQTGVANDDWLISPAIEVGTDNILRFMAKSADQWNERFQVGITTELNPTADDFVFISSGNYETTPGVATGYEDWETKTYDLSEYAGETVKIAIRYISQAVLANGQTNAFMLMVDDFYVGQPDYYAETVARAKARRAPVMSPANPNERFEIYKNGEKAGETDDYYYVLENLPAGNYTLGVKALYREAESNTTETQLAISDGDYVKATFRISTNNNALPEGMTIGLTAAETGEAYSVTATGEETIVPSLPKGEYVIGVVADNYEPFSQTVKVDGDMEIPISLVERIIDPYNITVDCTENADGSVDAVVKWNQDLGFSDSFESYEDFSTGEFGDWISLDEDGLSTYPIALQTGELITYPGSATVNASGQVEAVPIAPMVFNPFATTPAMAPADVAVMAPDGNKSVIFNSSQMATSDKWLISPEITVRDGYIWTFYAKAYASLYLETMEFHISNGGAEPTDFVLIDQVTLPSEYWGLYSIDLSAYAGETVRLGFRYTSTDAFFAQVDNVYIGPSDDAMEDVGDVVKYEVYLDGVLKGTVEESTYTFEGISAGEHTIGVKAFYVSGESAMTEYKFNTHSGVASISGDDVAIAGGKGVIRIAAPCGLVEVYNLAGQLVATSNVDTEQQIAVPAGVYVVKTAGKTTKVVVY</sequence>
<organism evidence="2 3">
    <name type="scientific">Candidatus Limisoma intestinavium</name>
    <dbReference type="NCBI Taxonomy" id="2840856"/>
    <lineage>
        <taxon>Bacteria</taxon>
        <taxon>Pseudomonadati</taxon>
        <taxon>Bacteroidota</taxon>
        <taxon>Bacteroidia</taxon>
        <taxon>Bacteroidales</taxon>
        <taxon>Candidatus Limisoma</taxon>
    </lineage>
</organism>
<evidence type="ECO:0000313" key="3">
    <source>
        <dbReference type="Proteomes" id="UP000824076"/>
    </source>
</evidence>
<dbReference type="AlphaFoldDB" id="A0A9D1LGU2"/>
<dbReference type="Pfam" id="PF08308">
    <property type="entry name" value="PEGA"/>
    <property type="match status" value="1"/>
</dbReference>
<dbReference type="NCBIfam" id="NF038128">
    <property type="entry name" value="choice_anch_J"/>
    <property type="match status" value="2"/>
</dbReference>
<reference evidence="2" key="2">
    <citation type="journal article" date="2021" name="PeerJ">
        <title>Extensive microbial diversity within the chicken gut microbiome revealed by metagenomics and culture.</title>
        <authorList>
            <person name="Gilroy R."/>
            <person name="Ravi A."/>
            <person name="Getino M."/>
            <person name="Pursley I."/>
            <person name="Horton D.L."/>
            <person name="Alikhan N.F."/>
            <person name="Baker D."/>
            <person name="Gharbi K."/>
            <person name="Hall N."/>
            <person name="Watson M."/>
            <person name="Adriaenssens E.M."/>
            <person name="Foster-Nyarko E."/>
            <person name="Jarju S."/>
            <person name="Secka A."/>
            <person name="Antonio M."/>
            <person name="Oren A."/>
            <person name="Chaudhuri R.R."/>
            <person name="La Ragione R."/>
            <person name="Hildebrand F."/>
            <person name="Pallen M.J."/>
        </authorList>
    </citation>
    <scope>NUCLEOTIDE SEQUENCE</scope>
    <source>
        <strain evidence="2">17073</strain>
    </source>
</reference>
<dbReference type="Gene3D" id="2.60.120.200">
    <property type="match status" value="2"/>
</dbReference>
<proteinExistence type="predicted"/>
<feature type="domain" description="PEGA" evidence="1">
    <location>
        <begin position="72"/>
        <end position="109"/>
    </location>
</feature>
<protein>
    <submittedName>
        <fullName evidence="2">Choice-of-anchor J domain-containing protein</fullName>
    </submittedName>
</protein>
<evidence type="ECO:0000259" key="1">
    <source>
        <dbReference type="Pfam" id="PF08308"/>
    </source>
</evidence>
<name>A0A9D1LGU2_9BACT</name>
<accession>A0A9D1LGU2</accession>
<comment type="caution">
    <text evidence="2">The sequence shown here is derived from an EMBL/GenBank/DDBJ whole genome shotgun (WGS) entry which is preliminary data.</text>
</comment>
<dbReference type="InterPro" id="IPR013229">
    <property type="entry name" value="PEGA"/>
</dbReference>
<gene>
    <name evidence="2" type="ORF">IAD18_05180</name>
</gene>
<evidence type="ECO:0000313" key="2">
    <source>
        <dbReference type="EMBL" id="HIU39040.1"/>
    </source>
</evidence>
<dbReference type="Proteomes" id="UP000824076">
    <property type="component" value="Unassembled WGS sequence"/>
</dbReference>